<feature type="compositionally biased region" description="Low complexity" evidence="4">
    <location>
        <begin position="1254"/>
        <end position="1276"/>
    </location>
</feature>
<name>A0ABS3WPN9_9ACTN</name>
<dbReference type="Gene3D" id="1.10.1200.10">
    <property type="entry name" value="ACP-like"/>
    <property type="match status" value="1"/>
</dbReference>
<evidence type="ECO:0000259" key="5">
    <source>
        <dbReference type="PROSITE" id="PS50075"/>
    </source>
</evidence>
<dbReference type="InterPro" id="IPR009081">
    <property type="entry name" value="PP-bd_ACP"/>
</dbReference>
<dbReference type="InterPro" id="IPR023213">
    <property type="entry name" value="CAT-like_dom_sf"/>
</dbReference>
<keyword evidence="2" id="KW-0596">Phosphopantetheine</keyword>
<organism evidence="6 7">
    <name type="scientific">Streptomyces spirodelae</name>
    <dbReference type="NCBI Taxonomy" id="2812904"/>
    <lineage>
        <taxon>Bacteria</taxon>
        <taxon>Bacillati</taxon>
        <taxon>Actinomycetota</taxon>
        <taxon>Actinomycetes</taxon>
        <taxon>Kitasatosporales</taxon>
        <taxon>Streptomycetaceae</taxon>
        <taxon>Streptomyces</taxon>
    </lineage>
</organism>
<feature type="region of interest" description="Disordered" evidence="4">
    <location>
        <begin position="129"/>
        <end position="163"/>
    </location>
</feature>
<dbReference type="Proteomes" id="UP001518976">
    <property type="component" value="Unassembled WGS sequence"/>
</dbReference>
<dbReference type="CDD" id="cd19531">
    <property type="entry name" value="LCL_NRPS-like"/>
    <property type="match status" value="1"/>
</dbReference>
<dbReference type="Pfam" id="PF00550">
    <property type="entry name" value="PP-binding"/>
    <property type="match status" value="1"/>
</dbReference>
<dbReference type="Gene3D" id="2.30.38.10">
    <property type="entry name" value="Luciferase, Domain 3"/>
    <property type="match status" value="1"/>
</dbReference>
<gene>
    <name evidence="6" type="ORF">JW592_06215</name>
</gene>
<protein>
    <submittedName>
        <fullName evidence="6">Amino acid adenylation domain-containing protein</fullName>
    </submittedName>
</protein>
<dbReference type="InterPro" id="IPR010071">
    <property type="entry name" value="AA_adenyl_dom"/>
</dbReference>
<dbReference type="InterPro" id="IPR000873">
    <property type="entry name" value="AMP-dep_synth/lig_dom"/>
</dbReference>
<dbReference type="PROSITE" id="PS50075">
    <property type="entry name" value="CARRIER"/>
    <property type="match status" value="1"/>
</dbReference>
<evidence type="ECO:0000313" key="7">
    <source>
        <dbReference type="Proteomes" id="UP001518976"/>
    </source>
</evidence>
<dbReference type="CDD" id="cd12117">
    <property type="entry name" value="A_NRPS_Srf_like"/>
    <property type="match status" value="1"/>
</dbReference>
<dbReference type="NCBIfam" id="TIGR01733">
    <property type="entry name" value="AA-adenyl-dom"/>
    <property type="match status" value="1"/>
</dbReference>
<dbReference type="InterPro" id="IPR001242">
    <property type="entry name" value="Condensation_dom"/>
</dbReference>
<dbReference type="SUPFAM" id="SSF47336">
    <property type="entry name" value="ACP-like"/>
    <property type="match status" value="1"/>
</dbReference>
<keyword evidence="3" id="KW-0597">Phosphoprotein</keyword>
<reference evidence="6 7" key="1">
    <citation type="submission" date="2021-02" db="EMBL/GenBank/DDBJ databases">
        <title>Streptomyces spirodelae sp. nov., isolated from duckweed.</title>
        <authorList>
            <person name="Saimee Y."/>
            <person name="Duangmal K."/>
        </authorList>
    </citation>
    <scope>NUCLEOTIDE SEQUENCE [LARGE SCALE GENOMIC DNA]</scope>
    <source>
        <strain evidence="6 7">DW4-2</strain>
    </source>
</reference>
<comment type="cofactor">
    <cofactor evidence="1">
        <name>pantetheine 4'-phosphate</name>
        <dbReference type="ChEBI" id="CHEBI:47942"/>
    </cofactor>
</comment>
<dbReference type="PROSITE" id="PS00455">
    <property type="entry name" value="AMP_BINDING"/>
    <property type="match status" value="1"/>
</dbReference>
<feature type="region of interest" description="Disordered" evidence="4">
    <location>
        <begin position="1"/>
        <end position="30"/>
    </location>
</feature>
<dbReference type="Pfam" id="PF00501">
    <property type="entry name" value="AMP-binding"/>
    <property type="match status" value="1"/>
</dbReference>
<dbReference type="Pfam" id="PF13193">
    <property type="entry name" value="AMP-binding_C"/>
    <property type="match status" value="1"/>
</dbReference>
<evidence type="ECO:0000313" key="6">
    <source>
        <dbReference type="EMBL" id="MBO8185065.1"/>
    </source>
</evidence>
<evidence type="ECO:0000256" key="2">
    <source>
        <dbReference type="ARBA" id="ARBA00022450"/>
    </source>
</evidence>
<feature type="compositionally biased region" description="Polar residues" evidence="4">
    <location>
        <begin position="1"/>
        <end position="16"/>
    </location>
</feature>
<dbReference type="Pfam" id="PF00668">
    <property type="entry name" value="Condensation"/>
    <property type="match status" value="1"/>
</dbReference>
<feature type="domain" description="Carrier" evidence="5">
    <location>
        <begin position="741"/>
        <end position="816"/>
    </location>
</feature>
<dbReference type="SMART" id="SM00823">
    <property type="entry name" value="PKS_PP"/>
    <property type="match status" value="1"/>
</dbReference>
<dbReference type="InterPro" id="IPR036736">
    <property type="entry name" value="ACP-like_sf"/>
</dbReference>
<proteinExistence type="predicted"/>
<feature type="region of interest" description="Disordered" evidence="4">
    <location>
        <begin position="1254"/>
        <end position="1289"/>
    </location>
</feature>
<dbReference type="Gene3D" id="3.30.559.30">
    <property type="entry name" value="Nonribosomal peptide synthetase, condensation domain"/>
    <property type="match status" value="2"/>
</dbReference>
<dbReference type="Gene3D" id="3.30.300.30">
    <property type="match status" value="1"/>
</dbReference>
<dbReference type="PANTHER" id="PTHR45527:SF1">
    <property type="entry name" value="FATTY ACID SYNTHASE"/>
    <property type="match status" value="1"/>
</dbReference>
<dbReference type="EMBL" id="JAFFZN010000004">
    <property type="protein sequence ID" value="MBO8185065.1"/>
    <property type="molecule type" value="Genomic_DNA"/>
</dbReference>
<dbReference type="InterPro" id="IPR006162">
    <property type="entry name" value="Ppantetheine_attach_site"/>
</dbReference>
<dbReference type="InterPro" id="IPR020845">
    <property type="entry name" value="AMP-binding_CS"/>
</dbReference>
<dbReference type="PANTHER" id="PTHR45527">
    <property type="entry name" value="NONRIBOSOMAL PEPTIDE SYNTHETASE"/>
    <property type="match status" value="1"/>
</dbReference>
<evidence type="ECO:0000256" key="3">
    <source>
        <dbReference type="ARBA" id="ARBA00022553"/>
    </source>
</evidence>
<sequence length="1289" mass="138220">MNSVQSGTPTRTTRAPSPQLPEGAPTADDVVVPLTPDSATMPTTTDDAVVLVTDRPRTREAARGPWGTVQLAGAEGPAALAAFLLVLHRWTGQRRLRVDTDLADGGAGTLTVDVAGNEPVASLATRVARTTPTPRGPHSATAVLFADRTPAAESPGREPDAGPYELSLARNGTGLLLGYRASLFARETAERLGRHLTQVLRCLTEQPQTAVREVGLLDDGERELVLRTFNDTARPYPSSATVHELFREQARRTPAAPAVTWRDRTMSYAELDAHTDRLAAALRAAGARSGDRIGLHTSRTPDLLVGALGILKAGGAYLPLDTEYPAERTEWLLADSAVVLLVASTDRPPQFTFAGTVLDPWCDADTDAGPQASAQDLAYICYTSGTTGRPKGVEVTHRNVVRLVRGAAYVRFGPDMSVMPTGSIAFDASTFELWGPLLNGGRVHLTDSDTVLDAGSLGRELAARRITTLWLTSPLFNQLVEQDATAFRPLRELVVGGDALSAPHLTRVMAACPELTLVNGYGPTENTTFSVTHRLTRADLERIPIGRPIANSTAYVLDEAGQPCPVGVPGELHLGGDGVARGYLGRPELTAERFIKDPFTPRGDRLYRSGDLARWRSDGVLEFLGRRDHQVKVRGFRVEPAEVESVMAGHPGVAEAVVTARSRPGRSDTYLCGYYTGKAGQHPPAPEDLRSLLARTLPGHMVPSYLVPLPQLPLNRNGKVERALLPDPDGSHLLAGTAYVPPADETERVLVELAEAALGISGIGAAHDLRELGADSLTATLLAAGARRRLGRACPVSAVLRCGTPARLAALLRDSSPVERGTQIPPAPRRETYPLTPQQRQLYFEQLKDERAVHYNVPVTLALPADTDPLRLAMALRQLATRHDALRTRFVTEGGGVRQRVEPAVDVPVRVAEGPPGPLRGFVRPFDLGRAPLWRAEINRTATEVTLRLDLHHIVVDGFSLAPLFADLAALYGGEEPPPPGLQYRDYAEWLAGPAGTALRTAQRAYWQQVFVTPPDPADLPTDHPRPDLRSLDGDVVTFDLGQVRTRQLRGLAHDHGVTLFAVLASAYSLLLAGLKGTGDVTVGVPVSGRTAPGLEATVGMCAGTVCLRSAPEPQVPFGSFLRSTAQAAEDALAHQDFPFEDLVSLAAPVRDYSRTPVFDALIALHSGRYLSVDFQGARVPLRLEQTGQAVFDLNMQIYEDTGTLRVAWQYAARLLRRETVEGWRESFTALLDAIVTDPSAPLGSLLPALDAAPSRPAQPAPAASASGAAVASGSGTHSDLTPDFDFDL</sequence>
<dbReference type="InterPro" id="IPR045851">
    <property type="entry name" value="AMP-bd_C_sf"/>
</dbReference>
<dbReference type="InterPro" id="IPR025110">
    <property type="entry name" value="AMP-bd_C"/>
</dbReference>
<dbReference type="PROSITE" id="PS00012">
    <property type="entry name" value="PHOSPHOPANTETHEINE"/>
    <property type="match status" value="1"/>
</dbReference>
<dbReference type="InterPro" id="IPR020806">
    <property type="entry name" value="PKS_PP-bd"/>
</dbReference>
<dbReference type="SUPFAM" id="SSF56801">
    <property type="entry name" value="Acetyl-CoA synthetase-like"/>
    <property type="match status" value="1"/>
</dbReference>
<dbReference type="Gene3D" id="3.40.50.980">
    <property type="match status" value="2"/>
</dbReference>
<dbReference type="SUPFAM" id="SSF52777">
    <property type="entry name" value="CoA-dependent acyltransferases"/>
    <property type="match status" value="3"/>
</dbReference>
<keyword evidence="7" id="KW-1185">Reference proteome</keyword>
<accession>A0ABS3WPN9</accession>
<evidence type="ECO:0000256" key="1">
    <source>
        <dbReference type="ARBA" id="ARBA00001957"/>
    </source>
</evidence>
<comment type="caution">
    <text evidence="6">The sequence shown here is derived from an EMBL/GenBank/DDBJ whole genome shotgun (WGS) entry which is preliminary data.</text>
</comment>
<dbReference type="Gene3D" id="3.30.559.10">
    <property type="entry name" value="Chloramphenicol acetyltransferase-like domain"/>
    <property type="match status" value="1"/>
</dbReference>
<evidence type="ECO:0000256" key="4">
    <source>
        <dbReference type="SAM" id="MobiDB-lite"/>
    </source>
</evidence>